<evidence type="ECO:0000256" key="14">
    <source>
        <dbReference type="SAM" id="Phobius"/>
    </source>
</evidence>
<keyword evidence="7" id="KW-0223">Dioxygenase</keyword>
<sequence length="330" mass="36889">MARGMNASSDGVGSSRRPSLLHSMAFLLQIAPPLLFVLLVSFQMCSSRKLDLGIEEAKISSVIPLNDSTFSSRLDPSRAIQLSWHPRVFLYEGFLSDEECDYLISMVHGKLNYSRTESKNGDVRKNNVLDIGQDEVISSIEERISAWTFLPRDNGEGMQIFHYGVNESLELYQHQNLDNFGNVIGRDQIATIIIFLSNVSRGGEIIFPNSKQRNVNGTWSECASSSFAMKHVKGNAILVFNLHPNATVDKGSYHGACSVLDGDKWSAIKRIHVRAFEVKKSSTTDSYEECVDEDDNCRRWAAMGECQRNPVYMLGSPDYYGTCRKSCGVC</sequence>
<dbReference type="GO" id="GO:0005789">
    <property type="term" value="C:endoplasmic reticulum membrane"/>
    <property type="evidence" value="ECO:0007669"/>
    <property type="project" value="UniProtKB-SubCell"/>
</dbReference>
<keyword evidence="9 14" id="KW-1133">Transmembrane helix</keyword>
<dbReference type="InterPro" id="IPR006620">
    <property type="entry name" value="Pro_4_hyd_alph"/>
</dbReference>
<evidence type="ECO:0000256" key="5">
    <source>
        <dbReference type="ARBA" id="ARBA00022692"/>
    </source>
</evidence>
<dbReference type="OrthoDB" id="420380at2759"/>
<evidence type="ECO:0000256" key="1">
    <source>
        <dbReference type="ARBA" id="ARBA00001961"/>
    </source>
</evidence>
<evidence type="ECO:0000259" key="15">
    <source>
        <dbReference type="PROSITE" id="PS51670"/>
    </source>
</evidence>
<evidence type="ECO:0000256" key="10">
    <source>
        <dbReference type="ARBA" id="ARBA00023002"/>
    </source>
</evidence>
<keyword evidence="8" id="KW-0735">Signal-anchor</keyword>
<dbReference type="GO" id="GO:0005506">
    <property type="term" value="F:iron ion binding"/>
    <property type="evidence" value="ECO:0007669"/>
    <property type="project" value="InterPro"/>
</dbReference>
<dbReference type="PANTHER" id="PTHR10869">
    <property type="entry name" value="PROLYL 4-HYDROXYLASE ALPHA SUBUNIT"/>
    <property type="match status" value="1"/>
</dbReference>
<dbReference type="EMBL" id="KZ451903">
    <property type="protein sequence ID" value="PKA64567.1"/>
    <property type="molecule type" value="Genomic_DNA"/>
</dbReference>
<dbReference type="GO" id="GO:0004656">
    <property type="term" value="F:procollagen-proline 4-dioxygenase activity"/>
    <property type="evidence" value="ECO:0007669"/>
    <property type="project" value="UniProtKB-EC"/>
</dbReference>
<keyword evidence="17" id="KW-1185">Reference proteome</keyword>
<dbReference type="PANTHER" id="PTHR10869:SF238">
    <property type="entry name" value="PROLYL 4-HYDROXYLASE 6-RELATED"/>
    <property type="match status" value="1"/>
</dbReference>
<dbReference type="InterPro" id="IPR045054">
    <property type="entry name" value="P4HA-like"/>
</dbReference>
<comment type="cofactor">
    <cofactor evidence="1">
        <name>L-ascorbate</name>
        <dbReference type="ChEBI" id="CHEBI:38290"/>
    </cofactor>
</comment>
<keyword evidence="10 16" id="KW-0560">Oxidoreductase</keyword>
<keyword evidence="6" id="KW-0479">Metal-binding</keyword>
<dbReference type="AlphaFoldDB" id="A0A2I0B9V3"/>
<evidence type="ECO:0000313" key="16">
    <source>
        <dbReference type="EMBL" id="PKA64567.1"/>
    </source>
</evidence>
<gene>
    <name evidence="16" type="ORF">AXF42_Ash007313</name>
</gene>
<dbReference type="PROSITE" id="PS51670">
    <property type="entry name" value="SHKT"/>
    <property type="match status" value="1"/>
</dbReference>
<dbReference type="Gene3D" id="2.60.120.620">
    <property type="entry name" value="q2cbj1_9rhob like domain"/>
    <property type="match status" value="1"/>
</dbReference>
<proteinExistence type="inferred from homology"/>
<comment type="catalytic activity">
    <reaction evidence="13">
        <text>L-prolyl-[collagen] + 2-oxoglutarate + O2 = trans-4-hydroxy-L-prolyl-[collagen] + succinate + CO2</text>
        <dbReference type="Rhea" id="RHEA:18945"/>
        <dbReference type="Rhea" id="RHEA-COMP:11676"/>
        <dbReference type="Rhea" id="RHEA-COMP:11680"/>
        <dbReference type="ChEBI" id="CHEBI:15379"/>
        <dbReference type="ChEBI" id="CHEBI:16526"/>
        <dbReference type="ChEBI" id="CHEBI:16810"/>
        <dbReference type="ChEBI" id="CHEBI:30031"/>
        <dbReference type="ChEBI" id="CHEBI:50342"/>
        <dbReference type="ChEBI" id="CHEBI:61965"/>
        <dbReference type="EC" id="1.14.11.2"/>
    </reaction>
</comment>
<comment type="subcellular location">
    <subcellularLocation>
        <location evidence="2">Endoplasmic reticulum membrane</location>
        <topology evidence="2">Single-pass type II membrane protein</topology>
    </subcellularLocation>
</comment>
<keyword evidence="11" id="KW-0408">Iron</keyword>
<comment type="similarity">
    <text evidence="3">Belongs to the P4HA family.</text>
</comment>
<evidence type="ECO:0000256" key="9">
    <source>
        <dbReference type="ARBA" id="ARBA00022989"/>
    </source>
</evidence>
<evidence type="ECO:0000256" key="7">
    <source>
        <dbReference type="ARBA" id="ARBA00022964"/>
    </source>
</evidence>
<accession>A0A2I0B9V3</accession>
<evidence type="ECO:0000313" key="17">
    <source>
        <dbReference type="Proteomes" id="UP000236161"/>
    </source>
</evidence>
<evidence type="ECO:0000256" key="4">
    <source>
        <dbReference type="ARBA" id="ARBA00012269"/>
    </source>
</evidence>
<evidence type="ECO:0000256" key="8">
    <source>
        <dbReference type="ARBA" id="ARBA00022968"/>
    </source>
</evidence>
<dbReference type="InterPro" id="IPR003582">
    <property type="entry name" value="ShKT_dom"/>
</dbReference>
<evidence type="ECO:0000256" key="2">
    <source>
        <dbReference type="ARBA" id="ARBA00004648"/>
    </source>
</evidence>
<keyword evidence="12 14" id="KW-0472">Membrane</keyword>
<keyword evidence="5 14" id="KW-0812">Transmembrane</keyword>
<dbReference type="SMART" id="SM00702">
    <property type="entry name" value="P4Hc"/>
    <property type="match status" value="1"/>
</dbReference>
<evidence type="ECO:0000256" key="12">
    <source>
        <dbReference type="ARBA" id="ARBA00023136"/>
    </source>
</evidence>
<dbReference type="STRING" id="1088818.A0A2I0B9V3"/>
<feature type="domain" description="ShKT" evidence="15">
    <location>
        <begin position="290"/>
        <end position="330"/>
    </location>
</feature>
<reference evidence="16 17" key="1">
    <citation type="journal article" date="2017" name="Nature">
        <title>The Apostasia genome and the evolution of orchids.</title>
        <authorList>
            <person name="Zhang G.Q."/>
            <person name="Liu K.W."/>
            <person name="Li Z."/>
            <person name="Lohaus R."/>
            <person name="Hsiao Y.Y."/>
            <person name="Niu S.C."/>
            <person name="Wang J.Y."/>
            <person name="Lin Y.C."/>
            <person name="Xu Q."/>
            <person name="Chen L.J."/>
            <person name="Yoshida K."/>
            <person name="Fujiwara S."/>
            <person name="Wang Z.W."/>
            <person name="Zhang Y.Q."/>
            <person name="Mitsuda N."/>
            <person name="Wang M."/>
            <person name="Liu G.H."/>
            <person name="Pecoraro L."/>
            <person name="Huang H.X."/>
            <person name="Xiao X.J."/>
            <person name="Lin M."/>
            <person name="Wu X.Y."/>
            <person name="Wu W.L."/>
            <person name="Chen Y.Y."/>
            <person name="Chang S.B."/>
            <person name="Sakamoto S."/>
            <person name="Ohme-Takagi M."/>
            <person name="Yagi M."/>
            <person name="Zeng S.J."/>
            <person name="Shen C.Y."/>
            <person name="Yeh C.M."/>
            <person name="Luo Y.B."/>
            <person name="Tsai W.C."/>
            <person name="Van de Peer Y."/>
            <person name="Liu Z.J."/>
        </authorList>
    </citation>
    <scope>NUCLEOTIDE SEQUENCE [LARGE SCALE GENOMIC DNA]</scope>
    <source>
        <strain evidence="17">cv. Shenzhen</strain>
        <tissue evidence="16">Stem</tissue>
    </source>
</reference>
<evidence type="ECO:0000256" key="6">
    <source>
        <dbReference type="ARBA" id="ARBA00022723"/>
    </source>
</evidence>
<dbReference type="SMART" id="SM00254">
    <property type="entry name" value="ShKT"/>
    <property type="match status" value="1"/>
</dbReference>
<protein>
    <recommendedName>
        <fullName evidence="4">procollagen-proline 4-dioxygenase</fullName>
        <ecNumber evidence="4">1.14.11.2</ecNumber>
    </recommendedName>
</protein>
<evidence type="ECO:0000256" key="11">
    <source>
        <dbReference type="ARBA" id="ARBA00023004"/>
    </source>
</evidence>
<evidence type="ECO:0000256" key="3">
    <source>
        <dbReference type="ARBA" id="ARBA00006511"/>
    </source>
</evidence>
<dbReference type="Pfam" id="PF01549">
    <property type="entry name" value="ShK"/>
    <property type="match status" value="1"/>
</dbReference>
<dbReference type="Proteomes" id="UP000236161">
    <property type="component" value="Unassembled WGS sequence"/>
</dbReference>
<dbReference type="EC" id="1.14.11.2" evidence="4"/>
<organism evidence="16 17">
    <name type="scientific">Apostasia shenzhenica</name>
    <dbReference type="NCBI Taxonomy" id="1088818"/>
    <lineage>
        <taxon>Eukaryota</taxon>
        <taxon>Viridiplantae</taxon>
        <taxon>Streptophyta</taxon>
        <taxon>Embryophyta</taxon>
        <taxon>Tracheophyta</taxon>
        <taxon>Spermatophyta</taxon>
        <taxon>Magnoliopsida</taxon>
        <taxon>Liliopsida</taxon>
        <taxon>Asparagales</taxon>
        <taxon>Orchidaceae</taxon>
        <taxon>Apostasioideae</taxon>
        <taxon>Apostasia</taxon>
    </lineage>
</organism>
<feature type="transmembrane region" description="Helical" evidence="14">
    <location>
        <begin position="20"/>
        <end position="42"/>
    </location>
</feature>
<name>A0A2I0B9V3_9ASPA</name>
<dbReference type="GO" id="GO:0031418">
    <property type="term" value="F:L-ascorbic acid binding"/>
    <property type="evidence" value="ECO:0007669"/>
    <property type="project" value="InterPro"/>
</dbReference>
<evidence type="ECO:0000256" key="13">
    <source>
        <dbReference type="ARBA" id="ARBA00049169"/>
    </source>
</evidence>